<dbReference type="InterPro" id="IPR000164">
    <property type="entry name" value="Histone_H3/CENP-A"/>
</dbReference>
<comment type="subcellular location">
    <subcellularLocation>
        <location evidence="1">Nucleus</location>
    </subcellularLocation>
</comment>
<dbReference type="Gene3D" id="2.40.50.990">
    <property type="match status" value="1"/>
</dbReference>
<dbReference type="GO" id="GO:0003677">
    <property type="term" value="F:DNA binding"/>
    <property type="evidence" value="ECO:0007669"/>
    <property type="project" value="UniProtKB-KW"/>
</dbReference>
<feature type="region of interest" description="Disordered" evidence="4">
    <location>
        <begin position="1"/>
        <end position="20"/>
    </location>
</feature>
<reference evidence="5 6" key="1">
    <citation type="submission" date="2018-09" db="EMBL/GenBank/DDBJ databases">
        <title>Genomic investigation of the strawberry pathogen Phytophthora fragariae indicates pathogenicity is determined by transcriptional variation in three key races.</title>
        <authorList>
            <person name="Adams T.M."/>
            <person name="Armitage A.D."/>
            <person name="Sobczyk M.K."/>
            <person name="Bates H.J."/>
            <person name="Dunwell J.M."/>
            <person name="Nellist C.F."/>
            <person name="Harrison R.J."/>
        </authorList>
    </citation>
    <scope>NUCLEOTIDE SEQUENCE [LARGE SCALE GENOMIC DNA]</scope>
    <source>
        <strain evidence="5 6">SCRP324</strain>
    </source>
</reference>
<dbReference type="GO" id="GO:0030527">
    <property type="term" value="F:structural constituent of chromatin"/>
    <property type="evidence" value="ECO:0007669"/>
    <property type="project" value="InterPro"/>
</dbReference>
<feature type="compositionally biased region" description="Polar residues" evidence="4">
    <location>
        <begin position="1"/>
        <end position="14"/>
    </location>
</feature>
<dbReference type="AlphaFoldDB" id="A0A6A3IJD1"/>
<gene>
    <name evidence="5" type="ORF">PR002_g23603</name>
</gene>
<sequence>MARTKQTAAKSTGGKTPRRQLATLASRKVSENATRDGNYVTTVRKWFVAKIVDRRESPRGQEYRVFWIGKKSGSRKYYARSWEPRKCLLEDGFEKNIDLIDRWKSSTIRDLDSFCVGREEDQKLIAADMNGLCMFAALKKAAELAGRPDIVTDEDIDAFVQDAQERFGIDLHYGTRWKVFLVFLRKLRDAGRDFIFKALERDNFAICGRRGERVLNELELQEGIYLVAAYNHNFIGHCFVLKVEKNRRLVFDNGKAKCIGAMSWINYFSFIRPFIVFKNKN</sequence>
<proteinExistence type="predicted"/>
<evidence type="ECO:0000256" key="1">
    <source>
        <dbReference type="ARBA" id="ARBA00004123"/>
    </source>
</evidence>
<evidence type="ECO:0000313" key="6">
    <source>
        <dbReference type="Proteomes" id="UP000435112"/>
    </source>
</evidence>
<keyword evidence="3" id="KW-0539">Nucleus</keyword>
<dbReference type="GO" id="GO:0005634">
    <property type="term" value="C:nucleus"/>
    <property type="evidence" value="ECO:0007669"/>
    <property type="project" value="UniProtKB-SubCell"/>
</dbReference>
<evidence type="ECO:0000256" key="4">
    <source>
        <dbReference type="SAM" id="MobiDB-lite"/>
    </source>
</evidence>
<evidence type="ECO:0000256" key="2">
    <source>
        <dbReference type="ARBA" id="ARBA00023125"/>
    </source>
</evidence>
<comment type="caution">
    <text evidence="5">The sequence shown here is derived from an EMBL/GenBank/DDBJ whole genome shotgun (WGS) entry which is preliminary data.</text>
</comment>
<accession>A0A6A3IJD1</accession>
<dbReference type="Proteomes" id="UP000435112">
    <property type="component" value="Unassembled WGS sequence"/>
</dbReference>
<evidence type="ECO:0000313" key="5">
    <source>
        <dbReference type="EMBL" id="KAE8982171.1"/>
    </source>
</evidence>
<protein>
    <submittedName>
        <fullName evidence="5">Uncharacterized protein</fullName>
    </submittedName>
</protein>
<keyword evidence="2" id="KW-0238">DNA-binding</keyword>
<dbReference type="OrthoDB" id="115201at2759"/>
<name>A0A6A3IJD1_9STRA</name>
<dbReference type="GO" id="GO:0000786">
    <property type="term" value="C:nucleosome"/>
    <property type="evidence" value="ECO:0007669"/>
    <property type="project" value="InterPro"/>
</dbReference>
<dbReference type="InterPro" id="IPR047038">
    <property type="entry name" value="eEF3_chromodomain-like_sf"/>
</dbReference>
<dbReference type="PRINTS" id="PR00622">
    <property type="entry name" value="HISTONEH3"/>
</dbReference>
<organism evidence="5 6">
    <name type="scientific">Phytophthora rubi</name>
    <dbReference type="NCBI Taxonomy" id="129364"/>
    <lineage>
        <taxon>Eukaryota</taxon>
        <taxon>Sar</taxon>
        <taxon>Stramenopiles</taxon>
        <taxon>Oomycota</taxon>
        <taxon>Peronosporomycetes</taxon>
        <taxon>Peronosporales</taxon>
        <taxon>Peronosporaceae</taxon>
        <taxon>Phytophthora</taxon>
    </lineage>
</organism>
<evidence type="ECO:0000256" key="3">
    <source>
        <dbReference type="ARBA" id="ARBA00023242"/>
    </source>
</evidence>
<dbReference type="EMBL" id="QXFU01002731">
    <property type="protein sequence ID" value="KAE8982171.1"/>
    <property type="molecule type" value="Genomic_DNA"/>
</dbReference>